<dbReference type="Proteomes" id="UP001292094">
    <property type="component" value="Unassembled WGS sequence"/>
</dbReference>
<keyword evidence="2" id="KW-1185">Reference proteome</keyword>
<dbReference type="EMBL" id="JAWZYT010003297">
    <property type="protein sequence ID" value="KAK4299113.1"/>
    <property type="molecule type" value="Genomic_DNA"/>
</dbReference>
<protein>
    <submittedName>
        <fullName evidence="1">Uncharacterized protein</fullName>
    </submittedName>
</protein>
<name>A0AAE1NZT7_9EUCA</name>
<accession>A0AAE1NZT7</accession>
<comment type="caution">
    <text evidence="1">The sequence shown here is derived from an EMBL/GenBank/DDBJ whole genome shotgun (WGS) entry which is preliminary data.</text>
</comment>
<dbReference type="AlphaFoldDB" id="A0AAE1NZT7"/>
<gene>
    <name evidence="1" type="ORF">Pmani_028587</name>
</gene>
<organism evidence="1 2">
    <name type="scientific">Petrolisthes manimaculis</name>
    <dbReference type="NCBI Taxonomy" id="1843537"/>
    <lineage>
        <taxon>Eukaryota</taxon>
        <taxon>Metazoa</taxon>
        <taxon>Ecdysozoa</taxon>
        <taxon>Arthropoda</taxon>
        <taxon>Crustacea</taxon>
        <taxon>Multicrustacea</taxon>
        <taxon>Malacostraca</taxon>
        <taxon>Eumalacostraca</taxon>
        <taxon>Eucarida</taxon>
        <taxon>Decapoda</taxon>
        <taxon>Pleocyemata</taxon>
        <taxon>Anomura</taxon>
        <taxon>Galatheoidea</taxon>
        <taxon>Porcellanidae</taxon>
        <taxon>Petrolisthes</taxon>
    </lineage>
</organism>
<reference evidence="1" key="1">
    <citation type="submission" date="2023-11" db="EMBL/GenBank/DDBJ databases">
        <title>Genome assemblies of two species of porcelain crab, Petrolisthes cinctipes and Petrolisthes manimaculis (Anomura: Porcellanidae).</title>
        <authorList>
            <person name="Angst P."/>
        </authorList>
    </citation>
    <scope>NUCLEOTIDE SEQUENCE</scope>
    <source>
        <strain evidence="1">PB745_02</strain>
        <tissue evidence="1">Gill</tissue>
    </source>
</reference>
<sequence>MQDARHERSVKVKDGFPPAALIELKASTNSLARLNRLRSSLLSGLQIIPGKSVRGRDRQVGDEEAEQE</sequence>
<evidence type="ECO:0000313" key="2">
    <source>
        <dbReference type="Proteomes" id="UP001292094"/>
    </source>
</evidence>
<proteinExistence type="predicted"/>
<evidence type="ECO:0000313" key="1">
    <source>
        <dbReference type="EMBL" id="KAK4299113.1"/>
    </source>
</evidence>